<protein>
    <submittedName>
        <fullName evidence="2">Uncharacterized protein</fullName>
    </submittedName>
</protein>
<comment type="caution">
    <text evidence="2">The sequence shown here is derived from an EMBL/GenBank/DDBJ whole genome shotgun (WGS) entry which is preliminary data.</text>
</comment>
<proteinExistence type="predicted"/>
<keyword evidence="3" id="KW-1185">Reference proteome</keyword>
<evidence type="ECO:0000313" key="3">
    <source>
        <dbReference type="Proteomes" id="UP001263371"/>
    </source>
</evidence>
<dbReference type="EMBL" id="JAWDIS010000001">
    <property type="protein sequence ID" value="MDU0366882.1"/>
    <property type="molecule type" value="Genomic_DNA"/>
</dbReference>
<keyword evidence="1" id="KW-0812">Transmembrane</keyword>
<name>A0ABU3T698_9MICO</name>
<evidence type="ECO:0000313" key="2">
    <source>
        <dbReference type="EMBL" id="MDU0366882.1"/>
    </source>
</evidence>
<dbReference type="RefSeq" id="WP_315994088.1">
    <property type="nucleotide sequence ID" value="NZ_JAWDIS010000001.1"/>
</dbReference>
<keyword evidence="1" id="KW-0472">Membrane</keyword>
<keyword evidence="1" id="KW-1133">Transmembrane helix</keyword>
<dbReference type="Proteomes" id="UP001263371">
    <property type="component" value="Unassembled WGS sequence"/>
</dbReference>
<reference evidence="2 3" key="1">
    <citation type="submission" date="2023-09" db="EMBL/GenBank/DDBJ databases">
        <title>Microbacterium fusihabitans sp. nov., Microbacterium phycihabitans sp. nov., and Microbacterium cervinum sp. nov., isolated from dried seaweeds of beach.</title>
        <authorList>
            <person name="Lee S.D."/>
        </authorList>
    </citation>
    <scope>NUCLEOTIDE SEQUENCE [LARGE SCALE GENOMIC DNA]</scope>
    <source>
        <strain evidence="2 3">KSW4-17</strain>
    </source>
</reference>
<accession>A0ABU3T698</accession>
<feature type="transmembrane region" description="Helical" evidence="1">
    <location>
        <begin position="26"/>
        <end position="48"/>
    </location>
</feature>
<organism evidence="2 3">
    <name type="scientific">Microbacterium galbum</name>
    <dbReference type="NCBI Taxonomy" id="3075994"/>
    <lineage>
        <taxon>Bacteria</taxon>
        <taxon>Bacillati</taxon>
        <taxon>Actinomycetota</taxon>
        <taxon>Actinomycetes</taxon>
        <taxon>Micrococcales</taxon>
        <taxon>Microbacteriaceae</taxon>
        <taxon>Microbacterium</taxon>
    </lineage>
</organism>
<evidence type="ECO:0000256" key="1">
    <source>
        <dbReference type="SAM" id="Phobius"/>
    </source>
</evidence>
<sequence>MSKTKATPDAHKTAGAGGQSAGRDTLFWIIAGGLLITGVASTVMSLVLPSDQDELLPARILSNSLGVALTALSSAVVAYVLTRTVTVADVRHQHMLVLDRIARSLAHVHSNLQLATSQRRSRAFAHEETYQESVLASAASLLKEFDGVTLLSGSISGAFKDSKRDLDEIQSVLNSDQLVEQALTAARMEAAPVIADRVIVVCPQCSSRNSAHLALRPGWTAKVDCAKCSLRFNIHRKGDLTVYTSAPLLATQRPQRTGPELPDHALPPKELPVSEGDAAQPAVEELTVVTVTVSCPICGSTFNMRSRASQDGAAGTVKRVCTACGGVYGYDFDTRRITSSSSGGIEQGVIVGRSGTYARVACPVDKAELKASMPRPDGDWRAVCGRHLKVMNVTRAQVREWMRENDPVYLAERVLREQEGASRVLLDIDPR</sequence>
<feature type="transmembrane region" description="Helical" evidence="1">
    <location>
        <begin position="60"/>
        <end position="81"/>
    </location>
</feature>
<gene>
    <name evidence="2" type="ORF">RWH45_06615</name>
</gene>